<keyword evidence="1" id="KW-0808">Transferase</keyword>
<dbReference type="PANTHER" id="PTHR11918:SF45">
    <property type="entry name" value="THREONYLCARBAMOYLADENOSINE TRNA METHYLTHIOTRANSFERASE"/>
    <property type="match status" value="1"/>
</dbReference>
<dbReference type="InterPro" id="IPR058240">
    <property type="entry name" value="rSAM_sf"/>
</dbReference>
<proteinExistence type="predicted"/>
<evidence type="ECO:0000313" key="2">
    <source>
        <dbReference type="EMBL" id="KMZ66609.1"/>
    </source>
</evidence>
<sequence>MPNIFRKILFHKLFLTNACNFFDFQINFLSRCGFPGETAEGFRKTINLIKEYKFSLVHISQFYPRPEHLLQG</sequence>
<dbReference type="OrthoDB" id="1746438at2759"/>
<accession>A0A0K9PCC6</accession>
<protein>
    <submittedName>
        <fullName evidence="2">Uncharacterized protein</fullName>
    </submittedName>
</protein>
<evidence type="ECO:0000313" key="3">
    <source>
        <dbReference type="Proteomes" id="UP000036987"/>
    </source>
</evidence>
<dbReference type="EMBL" id="LFYR01000962">
    <property type="protein sequence ID" value="KMZ66609.1"/>
    <property type="molecule type" value="Genomic_DNA"/>
</dbReference>
<gene>
    <name evidence="2" type="ORF">ZOSMA_291G00010</name>
</gene>
<dbReference type="STRING" id="29655.A0A0K9PCC6"/>
<dbReference type="PANTHER" id="PTHR11918">
    <property type="entry name" value="RADICAL SAM PROTEINS"/>
    <property type="match status" value="1"/>
</dbReference>
<dbReference type="SUPFAM" id="SSF102114">
    <property type="entry name" value="Radical SAM enzymes"/>
    <property type="match status" value="1"/>
</dbReference>
<reference evidence="3" key="1">
    <citation type="journal article" date="2016" name="Nature">
        <title>The genome of the seagrass Zostera marina reveals angiosperm adaptation to the sea.</title>
        <authorList>
            <person name="Olsen J.L."/>
            <person name="Rouze P."/>
            <person name="Verhelst B."/>
            <person name="Lin Y.-C."/>
            <person name="Bayer T."/>
            <person name="Collen J."/>
            <person name="Dattolo E."/>
            <person name="De Paoli E."/>
            <person name="Dittami S."/>
            <person name="Maumus F."/>
            <person name="Michel G."/>
            <person name="Kersting A."/>
            <person name="Lauritano C."/>
            <person name="Lohaus R."/>
            <person name="Toepel M."/>
            <person name="Tonon T."/>
            <person name="Vanneste K."/>
            <person name="Amirebrahimi M."/>
            <person name="Brakel J."/>
            <person name="Bostroem C."/>
            <person name="Chovatia M."/>
            <person name="Grimwood J."/>
            <person name="Jenkins J.W."/>
            <person name="Jueterbock A."/>
            <person name="Mraz A."/>
            <person name="Stam W.T."/>
            <person name="Tice H."/>
            <person name="Bornberg-Bauer E."/>
            <person name="Green P.J."/>
            <person name="Pearson G.A."/>
            <person name="Procaccini G."/>
            <person name="Duarte C.M."/>
            <person name="Schmutz J."/>
            <person name="Reusch T.B.H."/>
            <person name="Van de Peer Y."/>
        </authorList>
    </citation>
    <scope>NUCLEOTIDE SEQUENCE [LARGE SCALE GENOMIC DNA]</scope>
    <source>
        <strain evidence="3">cv. Finnish</strain>
    </source>
</reference>
<comment type="caution">
    <text evidence="2">The sequence shown here is derived from an EMBL/GenBank/DDBJ whole genome shotgun (WGS) entry which is preliminary data.</text>
</comment>
<dbReference type="Proteomes" id="UP000036987">
    <property type="component" value="Unassembled WGS sequence"/>
</dbReference>
<evidence type="ECO:0000256" key="1">
    <source>
        <dbReference type="ARBA" id="ARBA00022679"/>
    </source>
</evidence>
<dbReference type="AlphaFoldDB" id="A0A0K9PCC6"/>
<organism evidence="2 3">
    <name type="scientific">Zostera marina</name>
    <name type="common">Eelgrass</name>
    <dbReference type="NCBI Taxonomy" id="29655"/>
    <lineage>
        <taxon>Eukaryota</taxon>
        <taxon>Viridiplantae</taxon>
        <taxon>Streptophyta</taxon>
        <taxon>Embryophyta</taxon>
        <taxon>Tracheophyta</taxon>
        <taxon>Spermatophyta</taxon>
        <taxon>Magnoliopsida</taxon>
        <taxon>Liliopsida</taxon>
        <taxon>Zosteraceae</taxon>
        <taxon>Zostera</taxon>
    </lineage>
</organism>
<keyword evidence="3" id="KW-1185">Reference proteome</keyword>
<dbReference type="Gene3D" id="3.30.750.200">
    <property type="match status" value="1"/>
</dbReference>
<name>A0A0K9PCC6_ZOSMR</name>
<dbReference type="GO" id="GO:0016740">
    <property type="term" value="F:transferase activity"/>
    <property type="evidence" value="ECO:0007669"/>
    <property type="project" value="UniProtKB-KW"/>
</dbReference>